<dbReference type="InterPro" id="IPR013992">
    <property type="entry name" value="Adenylate_cyclase-assoc_CAP_N"/>
</dbReference>
<evidence type="ECO:0000259" key="1">
    <source>
        <dbReference type="Pfam" id="PF21938"/>
    </source>
</evidence>
<dbReference type="SUPFAM" id="SSF101278">
    <property type="entry name" value="N-terminal domain of adenylylcyclase associated protein, CAP"/>
    <property type="match status" value="1"/>
</dbReference>
<organism evidence="3">
    <name type="scientific">Perkinsus marinus (strain ATCC 50983 / TXsc)</name>
    <dbReference type="NCBI Taxonomy" id="423536"/>
    <lineage>
        <taxon>Eukaryota</taxon>
        <taxon>Sar</taxon>
        <taxon>Alveolata</taxon>
        <taxon>Perkinsozoa</taxon>
        <taxon>Perkinsea</taxon>
        <taxon>Perkinsida</taxon>
        <taxon>Perkinsidae</taxon>
        <taxon>Perkinsus</taxon>
    </lineage>
</organism>
<dbReference type="InterPro" id="IPR001837">
    <property type="entry name" value="Adenylate_cyclase-assoc_CAP"/>
</dbReference>
<gene>
    <name evidence="2" type="ORF">Pmar_PMAR024033</name>
</gene>
<dbReference type="GeneID" id="9042115"/>
<dbReference type="GO" id="GO:0019933">
    <property type="term" value="P:cAMP-mediated signaling"/>
    <property type="evidence" value="ECO:0007669"/>
    <property type="project" value="TreeGrafter"/>
</dbReference>
<dbReference type="AlphaFoldDB" id="C5L6G8"/>
<dbReference type="Gene3D" id="1.25.40.330">
    <property type="entry name" value="Adenylate cyclase-associated CAP, N-terminal domain"/>
    <property type="match status" value="1"/>
</dbReference>
<evidence type="ECO:0000313" key="2">
    <source>
        <dbReference type="EMBL" id="EER07629.1"/>
    </source>
</evidence>
<proteinExistence type="predicted"/>
<dbReference type="GO" id="GO:0005737">
    <property type="term" value="C:cytoplasm"/>
    <property type="evidence" value="ECO:0007669"/>
    <property type="project" value="TreeGrafter"/>
</dbReference>
<dbReference type="PANTHER" id="PTHR10652:SF0">
    <property type="entry name" value="ADENYLYL CYCLASE-ASSOCIATED PROTEIN"/>
    <property type="match status" value="1"/>
</dbReference>
<reference evidence="2 3" key="1">
    <citation type="submission" date="2008-07" db="EMBL/GenBank/DDBJ databases">
        <authorList>
            <person name="El-Sayed N."/>
            <person name="Caler E."/>
            <person name="Inman J."/>
            <person name="Amedeo P."/>
            <person name="Hass B."/>
            <person name="Wortman J."/>
        </authorList>
    </citation>
    <scope>NUCLEOTIDE SEQUENCE [LARGE SCALE GENOMIC DNA]</scope>
    <source>
        <strain evidence="3">ATCC 50983 / TXsc</strain>
    </source>
</reference>
<dbReference type="Pfam" id="PF21938">
    <property type="entry name" value="CAP_N"/>
    <property type="match status" value="1"/>
</dbReference>
<evidence type="ECO:0000313" key="3">
    <source>
        <dbReference type="Proteomes" id="UP000007800"/>
    </source>
</evidence>
<dbReference type="GO" id="GO:0003779">
    <property type="term" value="F:actin binding"/>
    <property type="evidence" value="ECO:0007669"/>
    <property type="project" value="InterPro"/>
</dbReference>
<dbReference type="Pfam" id="PF01213">
    <property type="entry name" value="CAP_N-CM"/>
    <property type="match status" value="1"/>
</dbReference>
<dbReference type="Proteomes" id="UP000007800">
    <property type="component" value="Unassembled WGS sequence"/>
</dbReference>
<dbReference type="OMA" id="TNCLESA"/>
<dbReference type="RefSeq" id="XP_002775813.1">
    <property type="nucleotide sequence ID" value="XM_002775767.1"/>
</dbReference>
<dbReference type="PROSITE" id="PS01088">
    <property type="entry name" value="CAP_1"/>
    <property type="match status" value="1"/>
</dbReference>
<name>C5L6G8_PERM5</name>
<dbReference type="InterPro" id="IPR053950">
    <property type="entry name" value="CAP_N"/>
</dbReference>
<feature type="domain" description="CAP N-terminal" evidence="1">
    <location>
        <begin position="45"/>
        <end position="194"/>
    </location>
</feature>
<dbReference type="OrthoDB" id="447522at2759"/>
<dbReference type="GO" id="GO:0008179">
    <property type="term" value="F:adenylate cyclase binding"/>
    <property type="evidence" value="ECO:0007669"/>
    <property type="project" value="TreeGrafter"/>
</dbReference>
<dbReference type="PANTHER" id="PTHR10652">
    <property type="entry name" value="ADENYLYL CYCLASE-ASSOCIATED PROTEIN"/>
    <property type="match status" value="1"/>
</dbReference>
<accession>C5L6G8</accession>
<dbReference type="GO" id="GO:0007015">
    <property type="term" value="P:actin filament organization"/>
    <property type="evidence" value="ECO:0007669"/>
    <property type="project" value="TreeGrafter"/>
</dbReference>
<sequence>MTESSLLKRLEDVTSRLEDLYSKGVVDRSSPPNKSPELPEFVVNFDTKLAVSLDEVRKKADSVGESVVTCATQHYCECIGMLRNLLLLTTIAKKPQDGDWQSVLAPVMGLSKEVGKLLDSAGRAGELAPHVKATTEAMNLVMMFVTPGNPKDVITNCLESADYYFMQVLRRKIEAESAWVKAMKASLTHLQQYFSDDDRFKMGIMWKVKDGADPKE</sequence>
<dbReference type="InParanoid" id="C5L6G8"/>
<dbReference type="EMBL" id="GG679769">
    <property type="protein sequence ID" value="EER07629.1"/>
    <property type="molecule type" value="Genomic_DNA"/>
</dbReference>
<dbReference type="InterPro" id="IPR018106">
    <property type="entry name" value="CAP_CS_N"/>
</dbReference>
<keyword evidence="3" id="KW-1185">Reference proteome</keyword>
<protein>
    <submittedName>
        <fullName evidence="2">Adenylyl cyclase-associated protein, putative</fullName>
    </submittedName>
</protein>
<dbReference type="InterPro" id="IPR036222">
    <property type="entry name" value="CAP_N_sf"/>
</dbReference>